<accession>A0A1M7YSW6</accession>
<dbReference type="STRING" id="1117707.VQ7734_01458"/>
<dbReference type="AlphaFoldDB" id="A0A1M7YSW6"/>
<evidence type="ECO:0000313" key="1">
    <source>
        <dbReference type="EMBL" id="SHO55712.1"/>
    </source>
</evidence>
<evidence type="ECO:0000313" key="2">
    <source>
        <dbReference type="Proteomes" id="UP000184600"/>
    </source>
</evidence>
<organism evidence="1 2">
    <name type="scientific">Vibrio quintilis</name>
    <dbReference type="NCBI Taxonomy" id="1117707"/>
    <lineage>
        <taxon>Bacteria</taxon>
        <taxon>Pseudomonadati</taxon>
        <taxon>Pseudomonadota</taxon>
        <taxon>Gammaproteobacteria</taxon>
        <taxon>Vibrionales</taxon>
        <taxon>Vibrionaceae</taxon>
        <taxon>Vibrio</taxon>
    </lineage>
</organism>
<dbReference type="GO" id="GO:0006974">
    <property type="term" value="P:DNA damage response"/>
    <property type="evidence" value="ECO:0007669"/>
    <property type="project" value="TreeGrafter"/>
</dbReference>
<keyword evidence="2" id="KW-1185">Reference proteome</keyword>
<dbReference type="EMBL" id="FRFG01000017">
    <property type="protein sequence ID" value="SHO55712.1"/>
    <property type="molecule type" value="Genomic_DNA"/>
</dbReference>
<proteinExistence type="predicted"/>
<dbReference type="Proteomes" id="UP000184600">
    <property type="component" value="Unassembled WGS sequence"/>
</dbReference>
<dbReference type="Pfam" id="PF04393">
    <property type="entry name" value="DUF535"/>
    <property type="match status" value="1"/>
</dbReference>
<dbReference type="PANTHER" id="PTHR38785">
    <property type="entry name" value="HOMOLOG OF VIRK"/>
    <property type="match status" value="1"/>
</dbReference>
<dbReference type="RefSeq" id="WP_073580982.1">
    <property type="nucleotide sequence ID" value="NZ_AP024897.1"/>
</dbReference>
<dbReference type="OrthoDB" id="6835762at2"/>
<reference evidence="2" key="1">
    <citation type="submission" date="2016-12" db="EMBL/GenBank/DDBJ databases">
        <authorList>
            <person name="Rodrigo-Torres L."/>
            <person name="Arahal R.D."/>
            <person name="Lucena T."/>
        </authorList>
    </citation>
    <scope>NUCLEOTIDE SEQUENCE [LARGE SCALE GENOMIC DNA]</scope>
</reference>
<name>A0A1M7YSW6_9VIBR</name>
<evidence type="ECO:0008006" key="3">
    <source>
        <dbReference type="Google" id="ProtNLM"/>
    </source>
</evidence>
<gene>
    <name evidence="1" type="ORF">VQ7734_01458</name>
</gene>
<dbReference type="PANTHER" id="PTHR38785:SF1">
    <property type="entry name" value="HOMOLOG OF VIRK"/>
    <property type="match status" value="1"/>
</dbReference>
<dbReference type="InterPro" id="IPR007488">
    <property type="entry name" value="DUF535"/>
</dbReference>
<protein>
    <recommendedName>
        <fullName evidence="3">DUF535 domain-containing protein</fullName>
    </recommendedName>
</protein>
<sequence>MYSENYILRMKTLSSLIYSGDKGIKKFKKNIRFLLFSLIRRKYTKTLENTFFNDPELLKAIPNIPSVFEMTFMPYGCVTWPVKQRTERRIAHYRFISQIFGSQTSQVLSAKGIDLLTLTDRDGGQYFLNLYRGAKKEGSLGIRLRSESGDVYSLSFTVYQTQAKTFIMHIGAVQGPRGDREQRQASIKTLTRSFHGLRTKSFILEAALMLARIWRIQHVQAVSSKGHIYQAIRYKSSKAKQVKFDYDTFWLEHHGTPLNSYLYAIPLHPERKDPDTLSRNKRRLYTKRYQFLNELEQDIQHSLNTLCPGTSGAT</sequence>